<protein>
    <submittedName>
        <fullName evidence="1">VP4</fullName>
    </submittedName>
</protein>
<organism evidence="1">
    <name type="scientific">Tarumizu tick virus</name>
    <dbReference type="NCBI Taxonomy" id="2014339"/>
    <lineage>
        <taxon>Viruses</taxon>
        <taxon>Riboviria</taxon>
        <taxon>Orthornavirae</taxon>
        <taxon>Duplornaviricota</taxon>
        <taxon>Resentoviricetes</taxon>
        <taxon>Reovirales</taxon>
        <taxon>Spinareoviridae</taxon>
        <taxon>Coltivirus</taxon>
        <taxon>Coltivirus tarumizuense</taxon>
        <taxon>Tarumizu coltivirus</taxon>
    </lineage>
</organism>
<reference evidence="1" key="1">
    <citation type="journal article" date="2017" name="Virus Res.">
        <title>Isolation and characterization of Tarumizu tick virus: a new coltivirus from Haemaphysalis flava ticks in Japan.</title>
        <authorList>
            <person name="Fujita R."/>
            <person name="Ejiri H."/>
            <person name="Lim C.-K."/>
            <person name="Noda S."/>
            <person name="Yamauchi T."/>
            <person name="Watanabe M."/>
            <person name="Kobayashi D."/>
            <person name="Takayama-Ito M."/>
            <person name="Murota K."/>
            <person name="Posadas-Herrera G."/>
            <person name="Minami S."/>
            <person name="Kuwata R."/>
            <person name="Yamaguchi Y."/>
            <person name="Horiya M."/>
            <person name="Katayama Y."/>
            <person name="Shimoda H."/>
            <person name="Saijo M."/>
            <person name="Maeda K."/>
            <person name="Mizutani T."/>
            <person name="Isawa H."/>
            <person name="Sawabe K."/>
        </authorList>
    </citation>
    <scope>NUCLEOTIDE SEQUENCE</scope>
    <source>
        <strain evidence="1">13T276</strain>
    </source>
</reference>
<accession>A0A292FZA9</accession>
<evidence type="ECO:0000313" key="1">
    <source>
        <dbReference type="EMBL" id="BBA54751.1"/>
    </source>
</evidence>
<proteinExistence type="predicted"/>
<dbReference type="EMBL" id="LC275171">
    <property type="protein sequence ID" value="BBA54751.1"/>
    <property type="molecule type" value="Genomic_RNA"/>
</dbReference>
<sequence length="1032" mass="113436">MGNRVSSTSPTYITIYGDHNAVDSKALEKFDQTSKLDAALSVPAGMNPSYAEFLTGRDMRAFAGLSNDLLNADSDIFDDMVPCLQGQNGCVQGSVVSTVDFYEKTRKIGNWLGGTYGRGWRQNNADHEEIESRMDSFTNAYRSIFNGTFDKMGHTSGGDLAHFYPHNWVNVVPRELSTTARFDGRFFSDEYADKHCWLYRLNTDTVVSPDAVSGMDLEELWESYGPCMQLLDNRLSDVESLDDLTYLACFNGAMMRMDLHDVIGSLPSLLAGDRRGVSVCETFDLDSSVECVVRYPLFSSSDFVEDRFNLEALLDAWLRGVLTPREVSDGLLACQCTYEFFQRLDVGWDSVSILYSHMCEKFQFTYDDDAVNRVHQRFDVFRDPIVAMIFLLFRGFGVSQPSAVCSDVCKLVRDGKNLRMAMLMDISFNDAAERYVASFMSQDSADFLKGLKEKAIKLRGVVAGSLKPALKEGASATEKIMTGWLKQKADTVKQAVVNGVASLMLDTKADAEAKADVYGSMVQGRHVLALPSSSKAQVIADNVHPDARASALDHIDRVGHEIGIRAKVPGEKEEDSVVENHIVSEMALRTKTGAGTVGNISRSLQKASDVMKEVVPENVIVSPQEASVSTFPIHTRPYHVSLVDGCDMFHLTSPGTNLENGATFSPSGVIVGQLKKGIGLSVLDVSHHQVDRRNVTATLCAVYFFSFSPASCHVSYANGSADHDMNINVEITAAIKHDTSKDSGGTKKHYIGLIGRSPRVQDHSTNSGFGLVTAIGPNKSTHHTGTGIWIGRLGFNLASLQISGLNHVTGLPMYGTFGFGVAVEGSVEDNKNNETHASKYIDKISVDVRFGECIITPRGLDRYLIYNRERISHKSIFDFIGLVGATVSVSEAPQDVIAAWGEMTGPLLPYLPLVVGDYMDSSKLHIVKSRYRTVLKQMTQEDSKIGLTTDKKVDEWVITAILALPIWMRTFVGNPLLQLGSQERMKNVSIMLFTTIYACIPAASFRATSASNLASAAVRMKEVADFEAKYIE</sequence>
<name>A0A292FZA9_9REOV</name>
<gene>
    <name evidence="1" type="primary">VP4</name>
</gene>